<evidence type="ECO:0000313" key="2">
    <source>
        <dbReference type="Proteomes" id="UP000007392"/>
    </source>
</evidence>
<dbReference type="HOGENOM" id="CLU_3046107_0_0_9"/>
<accession>I0BBV0</accession>
<gene>
    <name evidence="1" type="ORF">B2K_03735</name>
</gene>
<dbReference type="KEGG" id="pmw:B2K_03735"/>
<dbReference type="EMBL" id="CP003422">
    <property type="protein sequence ID" value="AFH59847.1"/>
    <property type="molecule type" value="Genomic_DNA"/>
</dbReference>
<organism evidence="1 2">
    <name type="scientific">Paenibacillus mucilaginosus K02</name>
    <dbReference type="NCBI Taxonomy" id="997761"/>
    <lineage>
        <taxon>Bacteria</taxon>
        <taxon>Bacillati</taxon>
        <taxon>Bacillota</taxon>
        <taxon>Bacilli</taxon>
        <taxon>Bacillales</taxon>
        <taxon>Paenibacillaceae</taxon>
        <taxon>Paenibacillus</taxon>
    </lineage>
</organism>
<proteinExistence type="predicted"/>
<dbReference type="AlphaFoldDB" id="I0BBV0"/>
<evidence type="ECO:0000313" key="1">
    <source>
        <dbReference type="EMBL" id="AFH59847.1"/>
    </source>
</evidence>
<dbReference type="Proteomes" id="UP000007392">
    <property type="component" value="Chromosome"/>
</dbReference>
<name>I0BBV0_9BACL</name>
<protein>
    <submittedName>
        <fullName evidence="1">Uncharacterized protein</fullName>
    </submittedName>
</protein>
<reference evidence="1 2" key="1">
    <citation type="submission" date="2013-06" db="EMBL/GenBank/DDBJ databases">
        <title>Complete genome sequence of Paenibacillus mucilaginosus K02.</title>
        <authorList>
            <person name="Xiao B."/>
            <person name="Sun L."/>
            <person name="Xiao L."/>
            <person name="Lian B."/>
        </authorList>
    </citation>
    <scope>NUCLEOTIDE SEQUENCE [LARGE SCALE GENOMIC DNA]</scope>
    <source>
        <strain evidence="1 2">K02</strain>
    </source>
</reference>
<sequence>MLRNGRAGLSFFVLRRDRLFYPLLWILLCWTGCEEDLAARSFFLFPLHVILLNR</sequence>